<feature type="compositionally biased region" description="Polar residues" evidence="1">
    <location>
        <begin position="303"/>
        <end position="318"/>
    </location>
</feature>
<keyword evidence="3" id="KW-1185">Reference proteome</keyword>
<feature type="region of interest" description="Disordered" evidence="1">
    <location>
        <begin position="284"/>
        <end position="422"/>
    </location>
</feature>
<protein>
    <recommendedName>
        <fullName evidence="4">NERD domain-containing protein</fullName>
    </recommendedName>
</protein>
<reference evidence="2" key="2">
    <citation type="submission" date="2020-09" db="EMBL/GenBank/DDBJ databases">
        <authorList>
            <person name="Sun Q."/>
            <person name="Zhou Y."/>
        </authorList>
    </citation>
    <scope>NUCLEOTIDE SEQUENCE</scope>
    <source>
        <strain evidence="2">CGMCC 4.3508</strain>
    </source>
</reference>
<dbReference type="EMBL" id="BMMH01000007">
    <property type="protein sequence ID" value="GGL17808.1"/>
    <property type="molecule type" value="Genomic_DNA"/>
</dbReference>
<dbReference type="AlphaFoldDB" id="A0A917RPK7"/>
<feature type="region of interest" description="Disordered" evidence="1">
    <location>
        <begin position="439"/>
        <end position="464"/>
    </location>
</feature>
<accession>A0A917RPK7</accession>
<feature type="compositionally biased region" description="Basic and acidic residues" evidence="1">
    <location>
        <begin position="319"/>
        <end position="329"/>
    </location>
</feature>
<sequence length="670" mass="69521">MVCAGFVVTEVGVAVIVRVQSTELSGVERFVRRLLTDWGPGPARVGGVALLGSPLPRSRRRSAPATDLLVWTPHGCTLVVLADFGSVQHGVLTTGPTGRWQVGESAADLRTGRSTPNPLLRGRKLRNELSAMFRRHGLSEQLDVLVVLIPKTGSRISWTPRPPEDGIETILVRIGSSAGLTAHFERSSVGEVRWRGADIARAFEILGVPRHLPDPGELAKEGFVLAPGSVADLRTAGDESSGPPVEPAGSHPLIALSGRSVRLPGPRIEAPTEMPAAVVERDARPPSTAIGSGPYSAIGSGSAGSVTATETDAQGTTDSDVRAETRGSDADNGPERVGGARGGTEAESREGTGPSEWETGAARGEPAVGQAASRESGGSRADAVAASGPPVRPAPSAPNRRDSDGRAAPDSDREHRVAAGARAGVLRGLAGAREIPARVRRAAASPRPAAPPPGEAHNYGRPERRGRDLRYRAALGLSGVALAAVTATVFAASGFARFDVTEYGALCGGGEGNPAAAPYSGAGPSPIYLGGDLPEYTAFGPSAVWRPIDPGAVQLVACVAQERRGELVRTCQYPPAPGQPVGRTLNLFTAVYRLTVYEARTANQLAAMAITGDQFGADPAIAEPDPCRAATGTPEDGLPGRRHSRPSQQQIEQALTPFVAPASQLIRAAR</sequence>
<dbReference type="Proteomes" id="UP000638263">
    <property type="component" value="Unassembled WGS sequence"/>
</dbReference>
<evidence type="ECO:0000256" key="1">
    <source>
        <dbReference type="SAM" id="MobiDB-lite"/>
    </source>
</evidence>
<feature type="compositionally biased region" description="Basic and acidic residues" evidence="1">
    <location>
        <begin position="399"/>
        <end position="417"/>
    </location>
</feature>
<feature type="region of interest" description="Disordered" evidence="1">
    <location>
        <begin position="627"/>
        <end position="654"/>
    </location>
</feature>
<evidence type="ECO:0000313" key="3">
    <source>
        <dbReference type="Proteomes" id="UP000638263"/>
    </source>
</evidence>
<gene>
    <name evidence="2" type="ORF">GCM10011588_35650</name>
</gene>
<evidence type="ECO:0008006" key="4">
    <source>
        <dbReference type="Google" id="ProtNLM"/>
    </source>
</evidence>
<reference evidence="2" key="1">
    <citation type="journal article" date="2014" name="Int. J. Syst. Evol. Microbiol.">
        <title>Complete genome sequence of Corynebacterium casei LMG S-19264T (=DSM 44701T), isolated from a smear-ripened cheese.</title>
        <authorList>
            <consortium name="US DOE Joint Genome Institute (JGI-PGF)"/>
            <person name="Walter F."/>
            <person name="Albersmeier A."/>
            <person name="Kalinowski J."/>
            <person name="Ruckert C."/>
        </authorList>
    </citation>
    <scope>NUCLEOTIDE SEQUENCE</scope>
    <source>
        <strain evidence="2">CGMCC 4.3508</strain>
    </source>
</reference>
<comment type="caution">
    <text evidence="2">The sequence shown here is derived from an EMBL/GenBank/DDBJ whole genome shotgun (WGS) entry which is preliminary data.</text>
</comment>
<name>A0A917RPK7_9NOCA</name>
<evidence type="ECO:0000313" key="2">
    <source>
        <dbReference type="EMBL" id="GGL17808.1"/>
    </source>
</evidence>
<organism evidence="2 3">
    <name type="scientific">Nocardia jinanensis</name>
    <dbReference type="NCBI Taxonomy" id="382504"/>
    <lineage>
        <taxon>Bacteria</taxon>
        <taxon>Bacillati</taxon>
        <taxon>Actinomycetota</taxon>
        <taxon>Actinomycetes</taxon>
        <taxon>Mycobacteriales</taxon>
        <taxon>Nocardiaceae</taxon>
        <taxon>Nocardia</taxon>
    </lineage>
</organism>
<proteinExistence type="predicted"/>